<dbReference type="OMA" id="GNPCEIR"/>
<reference evidence="2 3" key="1">
    <citation type="submission" date="2021-08" db="EMBL/GenBank/DDBJ databases">
        <title>WGS assembly of Ceratopteris richardii.</title>
        <authorList>
            <person name="Marchant D.B."/>
            <person name="Chen G."/>
            <person name="Jenkins J."/>
            <person name="Shu S."/>
            <person name="Leebens-Mack J."/>
            <person name="Grimwood J."/>
            <person name="Schmutz J."/>
            <person name="Soltis P."/>
            <person name="Soltis D."/>
            <person name="Chen Z.-H."/>
        </authorList>
    </citation>
    <scope>NUCLEOTIDE SEQUENCE [LARGE SCALE GENOMIC DNA]</scope>
    <source>
        <strain evidence="2">Whitten #5841</strain>
        <tissue evidence="2">Leaf</tissue>
    </source>
</reference>
<keyword evidence="1" id="KW-0175">Coiled coil</keyword>
<evidence type="ECO:0000313" key="3">
    <source>
        <dbReference type="Proteomes" id="UP000825935"/>
    </source>
</evidence>
<dbReference type="Proteomes" id="UP000825935">
    <property type="component" value="Chromosome 23"/>
</dbReference>
<accession>A0A8T2S0W1</accession>
<protein>
    <submittedName>
        <fullName evidence="2">Uncharacterized protein</fullName>
    </submittedName>
</protein>
<dbReference type="AlphaFoldDB" id="A0A8T2S0W1"/>
<comment type="caution">
    <text evidence="2">The sequence shown here is derived from an EMBL/GenBank/DDBJ whole genome shotgun (WGS) entry which is preliminary data.</text>
</comment>
<organism evidence="2 3">
    <name type="scientific">Ceratopteris richardii</name>
    <name type="common">Triangle waterfern</name>
    <dbReference type="NCBI Taxonomy" id="49495"/>
    <lineage>
        <taxon>Eukaryota</taxon>
        <taxon>Viridiplantae</taxon>
        <taxon>Streptophyta</taxon>
        <taxon>Embryophyta</taxon>
        <taxon>Tracheophyta</taxon>
        <taxon>Polypodiopsida</taxon>
        <taxon>Polypodiidae</taxon>
        <taxon>Polypodiales</taxon>
        <taxon>Pteridineae</taxon>
        <taxon>Pteridaceae</taxon>
        <taxon>Parkerioideae</taxon>
        <taxon>Ceratopteris</taxon>
    </lineage>
</organism>
<dbReference type="EMBL" id="CM035428">
    <property type="protein sequence ID" value="KAH7301368.1"/>
    <property type="molecule type" value="Genomic_DNA"/>
</dbReference>
<dbReference type="PANTHER" id="PTHR34118">
    <property type="entry name" value="NF-KAPPA-B INHIBITOR-LIKE PROTEIN-RELATED"/>
    <property type="match status" value="1"/>
</dbReference>
<dbReference type="OrthoDB" id="2019080at2759"/>
<evidence type="ECO:0000313" key="2">
    <source>
        <dbReference type="EMBL" id="KAH7301368.1"/>
    </source>
</evidence>
<keyword evidence="3" id="KW-1185">Reference proteome</keyword>
<name>A0A8T2S0W1_CERRI</name>
<proteinExistence type="predicted"/>
<feature type="coiled-coil region" evidence="1">
    <location>
        <begin position="96"/>
        <end position="123"/>
    </location>
</feature>
<dbReference type="PANTHER" id="PTHR34118:SF1">
    <property type="entry name" value="NF-KAPPA-B INHIBITOR-LIKE PROTEIN"/>
    <property type="match status" value="1"/>
</dbReference>
<sequence length="333" mass="37753">MTRDYVGGLVIDGRSALPNSFFSKGKRGNPCEIRRLSRMTDDNWSVPRCLSSKRDTNQSENLLSAQELFESFLRSRQFKSDLVSRASDVLWKRELFDVDEEKLKQVRERLAELQKVNEEDNHAGYLKLSQAKQWGLGVDGAPNNSKYEITVMEMFEDDRRRVGFLEYEALKRELSLMTTTVAALCSIYCGTVLSLEASVSYTIGALGSLLYLQLLFRHADNLSEENVATVFRGKRHKKIGVRSSDLQIAFGKAVFGSISALSSPRLVIPVTLYGLWTLDHQLGFSQMDLQITPMMFGFFAHKAALLVQAFRDNKDLDMEFEKESQTSSLGRRS</sequence>
<gene>
    <name evidence="2" type="ORF">KP509_23G022100</name>
</gene>
<evidence type="ECO:0000256" key="1">
    <source>
        <dbReference type="SAM" id="Coils"/>
    </source>
</evidence>